<dbReference type="AlphaFoldDB" id="A0AAE0GA37"/>
<evidence type="ECO:0000256" key="1">
    <source>
        <dbReference type="ARBA" id="ARBA00004236"/>
    </source>
</evidence>
<evidence type="ECO:0000256" key="4">
    <source>
        <dbReference type="ARBA" id="ARBA00022490"/>
    </source>
</evidence>
<comment type="similarity">
    <text evidence="6">Belongs to the Hyccin family.</text>
</comment>
<comment type="caution">
    <text evidence="7">The sequence shown here is derived from an EMBL/GenBank/DDBJ whole genome shotgun (WGS) entry which is preliminary data.</text>
</comment>
<keyword evidence="4" id="KW-0963">Cytoplasm</keyword>
<evidence type="ECO:0000256" key="5">
    <source>
        <dbReference type="ARBA" id="ARBA00023136"/>
    </source>
</evidence>
<name>A0AAE0GA37_9CHLO</name>
<dbReference type="InterPro" id="IPR018619">
    <property type="entry name" value="Hyccin"/>
</dbReference>
<dbReference type="GO" id="GO:0072659">
    <property type="term" value="P:protein localization to plasma membrane"/>
    <property type="evidence" value="ECO:0007669"/>
    <property type="project" value="TreeGrafter"/>
</dbReference>
<evidence type="ECO:0000256" key="6">
    <source>
        <dbReference type="ARBA" id="ARBA00034482"/>
    </source>
</evidence>
<evidence type="ECO:0000256" key="2">
    <source>
        <dbReference type="ARBA" id="ARBA00004514"/>
    </source>
</evidence>
<comment type="subcellular location">
    <subcellularLocation>
        <location evidence="1">Cell membrane</location>
    </subcellularLocation>
    <subcellularLocation>
        <location evidence="2">Cytoplasm</location>
        <location evidence="2">Cytosol</location>
    </subcellularLocation>
</comment>
<evidence type="ECO:0000256" key="3">
    <source>
        <dbReference type="ARBA" id="ARBA00022475"/>
    </source>
</evidence>
<sequence length="215" mass="23330">MAQTVFSAVKSIFEKEGSDIGPVPETLQTFVSTQSNEQEAYKLLANELGDAISTRMERNGTGTEKCGLCRWFYGWFQSGNEGMQFFVLRYVPVMAWLYLSRSAVDVNVAGFEACLKLICNDLAAQKTGTAAFSIPDLAVPSDFHSDNHSASAATNTFAFKDCDPRSPSSETELLGNAAVKPVERPLLCVGALQQILPRLHLLPEAGLLQICTLGA</sequence>
<keyword evidence="8" id="KW-1185">Reference proteome</keyword>
<dbReference type="PANTHER" id="PTHR31220:SF1">
    <property type="entry name" value="GH21176P"/>
    <property type="match status" value="1"/>
</dbReference>
<dbReference type="EMBL" id="LGRX02007777">
    <property type="protein sequence ID" value="KAK3274346.1"/>
    <property type="molecule type" value="Genomic_DNA"/>
</dbReference>
<dbReference type="GO" id="GO:0005829">
    <property type="term" value="C:cytosol"/>
    <property type="evidence" value="ECO:0007669"/>
    <property type="project" value="UniProtKB-SubCell"/>
</dbReference>
<proteinExistence type="inferred from homology"/>
<dbReference type="GO" id="GO:0046854">
    <property type="term" value="P:phosphatidylinositol phosphate biosynthetic process"/>
    <property type="evidence" value="ECO:0007669"/>
    <property type="project" value="TreeGrafter"/>
</dbReference>
<dbReference type="Pfam" id="PF09790">
    <property type="entry name" value="Hyccin"/>
    <property type="match status" value="1"/>
</dbReference>
<dbReference type="GO" id="GO:0005886">
    <property type="term" value="C:plasma membrane"/>
    <property type="evidence" value="ECO:0007669"/>
    <property type="project" value="UniProtKB-SubCell"/>
</dbReference>
<gene>
    <name evidence="7" type="ORF">CYMTET_17462</name>
</gene>
<dbReference type="PANTHER" id="PTHR31220">
    <property type="entry name" value="HYCCIN RELATED"/>
    <property type="match status" value="1"/>
</dbReference>
<protein>
    <submittedName>
        <fullName evidence="7">Uncharacterized protein</fullName>
    </submittedName>
</protein>
<dbReference type="Proteomes" id="UP001190700">
    <property type="component" value="Unassembled WGS sequence"/>
</dbReference>
<keyword evidence="5" id="KW-0472">Membrane</keyword>
<evidence type="ECO:0000313" key="7">
    <source>
        <dbReference type="EMBL" id="KAK3274346.1"/>
    </source>
</evidence>
<feature type="non-terminal residue" evidence="7">
    <location>
        <position position="215"/>
    </location>
</feature>
<reference evidence="7 8" key="1">
    <citation type="journal article" date="2015" name="Genome Biol. Evol.">
        <title>Comparative Genomics of a Bacterivorous Green Alga Reveals Evolutionary Causalities and Consequences of Phago-Mixotrophic Mode of Nutrition.</title>
        <authorList>
            <person name="Burns J.A."/>
            <person name="Paasch A."/>
            <person name="Narechania A."/>
            <person name="Kim E."/>
        </authorList>
    </citation>
    <scope>NUCLEOTIDE SEQUENCE [LARGE SCALE GENOMIC DNA]</scope>
    <source>
        <strain evidence="7 8">PLY_AMNH</strain>
    </source>
</reference>
<accession>A0AAE0GA37</accession>
<keyword evidence="3" id="KW-1003">Cell membrane</keyword>
<evidence type="ECO:0000313" key="8">
    <source>
        <dbReference type="Proteomes" id="UP001190700"/>
    </source>
</evidence>
<organism evidence="7 8">
    <name type="scientific">Cymbomonas tetramitiformis</name>
    <dbReference type="NCBI Taxonomy" id="36881"/>
    <lineage>
        <taxon>Eukaryota</taxon>
        <taxon>Viridiplantae</taxon>
        <taxon>Chlorophyta</taxon>
        <taxon>Pyramimonadophyceae</taxon>
        <taxon>Pyramimonadales</taxon>
        <taxon>Pyramimonadaceae</taxon>
        <taxon>Cymbomonas</taxon>
    </lineage>
</organism>